<accession>A0A197JZ14</accession>
<feature type="domain" description="Kazal-like" evidence="2">
    <location>
        <begin position="37"/>
        <end position="90"/>
    </location>
</feature>
<feature type="signal peptide" evidence="1">
    <location>
        <begin position="1"/>
        <end position="23"/>
    </location>
</feature>
<organism evidence="3 4">
    <name type="scientific">Linnemannia elongata AG-77</name>
    <dbReference type="NCBI Taxonomy" id="1314771"/>
    <lineage>
        <taxon>Eukaryota</taxon>
        <taxon>Fungi</taxon>
        <taxon>Fungi incertae sedis</taxon>
        <taxon>Mucoromycota</taxon>
        <taxon>Mortierellomycotina</taxon>
        <taxon>Mortierellomycetes</taxon>
        <taxon>Mortierellales</taxon>
        <taxon>Mortierellaceae</taxon>
        <taxon>Linnemannia</taxon>
    </lineage>
</organism>
<dbReference type="EMBL" id="KV442041">
    <property type="protein sequence ID" value="OAQ29489.1"/>
    <property type="molecule type" value="Genomic_DNA"/>
</dbReference>
<protein>
    <recommendedName>
        <fullName evidence="2">Kazal-like domain-containing protein</fullName>
    </recommendedName>
</protein>
<dbReference type="InterPro" id="IPR036058">
    <property type="entry name" value="Kazal_dom_sf"/>
</dbReference>
<dbReference type="SUPFAM" id="SSF100895">
    <property type="entry name" value="Kazal-type serine protease inhibitors"/>
    <property type="match status" value="1"/>
</dbReference>
<name>A0A197JZ14_9FUNG</name>
<sequence>MRSSYPTLTFFMTFLLSMGSTNTSPVLIPWTNIGTDGQPIAVCTKNCPPISKPICAVDNGKYKTFDNECLMTLRNCRTDSYYQFVHQGKC</sequence>
<dbReference type="AlphaFoldDB" id="A0A197JZ14"/>
<dbReference type="CDD" id="cd00104">
    <property type="entry name" value="KAZAL_FS"/>
    <property type="match status" value="1"/>
</dbReference>
<dbReference type="Proteomes" id="UP000078512">
    <property type="component" value="Unassembled WGS sequence"/>
</dbReference>
<gene>
    <name evidence="3" type="ORF">K457DRAFT_137951</name>
</gene>
<dbReference type="Pfam" id="PF07648">
    <property type="entry name" value="Kazal_2"/>
    <property type="match status" value="1"/>
</dbReference>
<reference evidence="3 4" key="1">
    <citation type="submission" date="2016-05" db="EMBL/GenBank/DDBJ databases">
        <title>Genome sequencing reveals origins of a unique bacterial endosymbiosis in the earliest lineages of terrestrial Fungi.</title>
        <authorList>
            <consortium name="DOE Joint Genome Institute"/>
            <person name="Uehling J."/>
            <person name="Gryganskyi A."/>
            <person name="Hameed K."/>
            <person name="Tschaplinski T."/>
            <person name="Misztal P."/>
            <person name="Wu S."/>
            <person name="Desiro A."/>
            <person name="Vande Pol N."/>
            <person name="Du Z.-Y."/>
            <person name="Zienkiewicz A."/>
            <person name="Zienkiewicz K."/>
            <person name="Morin E."/>
            <person name="Tisserant E."/>
            <person name="Splivallo R."/>
            <person name="Hainaut M."/>
            <person name="Henrissat B."/>
            <person name="Ohm R."/>
            <person name="Kuo A."/>
            <person name="Yan J."/>
            <person name="Lipzen A."/>
            <person name="Nolan M."/>
            <person name="Labutti K."/>
            <person name="Barry K."/>
            <person name="Goldstein A."/>
            <person name="Labbe J."/>
            <person name="Schadt C."/>
            <person name="Tuskan G."/>
            <person name="Grigoriev I."/>
            <person name="Martin F."/>
            <person name="Vilgalys R."/>
            <person name="Bonito G."/>
        </authorList>
    </citation>
    <scope>NUCLEOTIDE SEQUENCE [LARGE SCALE GENOMIC DNA]</scope>
    <source>
        <strain evidence="3 4">AG-77</strain>
    </source>
</reference>
<evidence type="ECO:0000256" key="1">
    <source>
        <dbReference type="SAM" id="SignalP"/>
    </source>
</evidence>
<feature type="chain" id="PRO_5008276413" description="Kazal-like domain-containing protein" evidence="1">
    <location>
        <begin position="24"/>
        <end position="90"/>
    </location>
</feature>
<evidence type="ECO:0000313" key="3">
    <source>
        <dbReference type="EMBL" id="OAQ29489.1"/>
    </source>
</evidence>
<evidence type="ECO:0000313" key="4">
    <source>
        <dbReference type="Proteomes" id="UP000078512"/>
    </source>
</evidence>
<dbReference type="Gene3D" id="3.30.60.30">
    <property type="match status" value="1"/>
</dbReference>
<evidence type="ECO:0000259" key="2">
    <source>
        <dbReference type="PROSITE" id="PS51465"/>
    </source>
</evidence>
<dbReference type="PROSITE" id="PS51465">
    <property type="entry name" value="KAZAL_2"/>
    <property type="match status" value="1"/>
</dbReference>
<dbReference type="InterPro" id="IPR002350">
    <property type="entry name" value="Kazal_dom"/>
</dbReference>
<proteinExistence type="predicted"/>
<keyword evidence="1" id="KW-0732">Signal</keyword>
<dbReference type="SMART" id="SM00280">
    <property type="entry name" value="KAZAL"/>
    <property type="match status" value="1"/>
</dbReference>
<dbReference type="OrthoDB" id="126772at2759"/>
<keyword evidence="4" id="KW-1185">Reference proteome</keyword>